<evidence type="ECO:0000313" key="3">
    <source>
        <dbReference type="Proteomes" id="UP001437256"/>
    </source>
</evidence>
<dbReference type="SUPFAM" id="SSF47616">
    <property type="entry name" value="GST C-terminal domain-like"/>
    <property type="match status" value="1"/>
</dbReference>
<comment type="caution">
    <text evidence="2">The sequence shown here is derived from an EMBL/GenBank/DDBJ whole genome shotgun (WGS) entry which is preliminary data.</text>
</comment>
<dbReference type="InterPro" id="IPR004045">
    <property type="entry name" value="Glutathione_S-Trfase_N"/>
</dbReference>
<dbReference type="InterPro" id="IPR036249">
    <property type="entry name" value="Thioredoxin-like_sf"/>
</dbReference>
<protein>
    <recommendedName>
        <fullName evidence="1">GST N-terminal domain-containing protein</fullName>
    </recommendedName>
</protein>
<dbReference type="Pfam" id="PF22041">
    <property type="entry name" value="GST_C_7"/>
    <property type="match status" value="1"/>
</dbReference>
<dbReference type="EMBL" id="JBBXMP010000002">
    <property type="protein sequence ID" value="KAL0072215.1"/>
    <property type="molecule type" value="Genomic_DNA"/>
</dbReference>
<gene>
    <name evidence="2" type="ORF">AAF712_001140</name>
</gene>
<reference evidence="2 3" key="1">
    <citation type="submission" date="2024-05" db="EMBL/GenBank/DDBJ databases">
        <title>A draft genome resource for the thread blight pathogen Marasmius tenuissimus strain MS-2.</title>
        <authorList>
            <person name="Yulfo-Soto G.E."/>
            <person name="Baruah I.K."/>
            <person name="Amoako-Attah I."/>
            <person name="Bukari Y."/>
            <person name="Meinhardt L.W."/>
            <person name="Bailey B.A."/>
            <person name="Cohen S.P."/>
        </authorList>
    </citation>
    <scope>NUCLEOTIDE SEQUENCE [LARGE SCALE GENOMIC DNA]</scope>
    <source>
        <strain evidence="2 3">MS-2</strain>
    </source>
</reference>
<name>A0ABR3AFC0_9AGAR</name>
<dbReference type="Proteomes" id="UP001437256">
    <property type="component" value="Unassembled WGS sequence"/>
</dbReference>
<dbReference type="InterPro" id="IPR054416">
    <property type="entry name" value="GST_UstS-like_C"/>
</dbReference>
<evidence type="ECO:0000313" key="2">
    <source>
        <dbReference type="EMBL" id="KAL0072215.1"/>
    </source>
</evidence>
<dbReference type="PROSITE" id="PS50404">
    <property type="entry name" value="GST_NTER"/>
    <property type="match status" value="1"/>
</dbReference>
<evidence type="ECO:0000259" key="1">
    <source>
        <dbReference type="PROSITE" id="PS50404"/>
    </source>
</evidence>
<dbReference type="Gene3D" id="1.20.1050.10">
    <property type="match status" value="1"/>
</dbReference>
<feature type="domain" description="GST N-terminal" evidence="1">
    <location>
        <begin position="1"/>
        <end position="54"/>
    </location>
</feature>
<dbReference type="InterPro" id="IPR036282">
    <property type="entry name" value="Glutathione-S-Trfase_C_sf"/>
</dbReference>
<dbReference type="Gene3D" id="3.40.30.10">
    <property type="entry name" value="Glutaredoxin"/>
    <property type="match status" value="1"/>
</dbReference>
<organism evidence="2 3">
    <name type="scientific">Marasmius tenuissimus</name>
    <dbReference type="NCBI Taxonomy" id="585030"/>
    <lineage>
        <taxon>Eukaryota</taxon>
        <taxon>Fungi</taxon>
        <taxon>Dikarya</taxon>
        <taxon>Basidiomycota</taxon>
        <taxon>Agaricomycotina</taxon>
        <taxon>Agaricomycetes</taxon>
        <taxon>Agaricomycetidae</taxon>
        <taxon>Agaricales</taxon>
        <taxon>Marasmiineae</taxon>
        <taxon>Marasmiaceae</taxon>
        <taxon>Marasmius</taxon>
    </lineage>
</organism>
<dbReference type="Pfam" id="PF13417">
    <property type="entry name" value="GST_N_3"/>
    <property type="match status" value="1"/>
</dbReference>
<proteinExistence type="predicted"/>
<sequence>MFFCEKIGAAPTDKNPDGSPLYTFPVIRDLSTGAVVSDSLAIAQYLEKQYPDKPTLIPSGTIALHNAFDDALKAKLGNLFPLLLPKIPGVLNPPSEEYFERTRKEKFGVPLSEVYPKDTSAQWKKVEADLKVVASWFKEGEFIGGDKPFYADLNIASFIIWARIVCGADSEAWKNLTSFQDGRWARFIESLKQYE</sequence>
<keyword evidence="3" id="KW-1185">Reference proteome</keyword>
<accession>A0ABR3AFC0</accession>
<dbReference type="SUPFAM" id="SSF52833">
    <property type="entry name" value="Thioredoxin-like"/>
    <property type="match status" value="1"/>
</dbReference>